<sequence>MCKYYAHAFSCKHMSFTFARYCNPASLIQTPCNKKQIWHTISLDEACDECNLWFPEQYPPPAAAAAAATGKSKRL</sequence>
<dbReference type="EMBL" id="QJNS01000092">
    <property type="protein sequence ID" value="RYO88075.1"/>
    <property type="molecule type" value="Genomic_DNA"/>
</dbReference>
<dbReference type="Proteomes" id="UP000294003">
    <property type="component" value="Unassembled WGS sequence"/>
</dbReference>
<name>A0ABY0HAH0_9PEZI</name>
<comment type="caution">
    <text evidence="1">The sequence shown here is derived from an EMBL/GenBank/DDBJ whole genome shotgun (WGS) entry which is preliminary data.</text>
</comment>
<reference evidence="1 2" key="1">
    <citation type="submission" date="2018-06" db="EMBL/GenBank/DDBJ databases">
        <title>Complete Genomes of Monosporascus.</title>
        <authorList>
            <person name="Robinson A.J."/>
            <person name="Natvig D.O."/>
        </authorList>
    </citation>
    <scope>NUCLEOTIDE SEQUENCE [LARGE SCALE GENOMIC DNA]</scope>
    <source>
        <strain evidence="1 2">CBS 609.92</strain>
    </source>
</reference>
<gene>
    <name evidence="1" type="ORF">DL762_003960</name>
</gene>
<keyword evidence="2" id="KW-1185">Reference proteome</keyword>
<protein>
    <submittedName>
        <fullName evidence="1">Uncharacterized protein</fullName>
    </submittedName>
</protein>
<accession>A0ABY0HAH0</accession>
<organism evidence="1 2">
    <name type="scientific">Monosporascus cannonballus</name>
    <dbReference type="NCBI Taxonomy" id="155416"/>
    <lineage>
        <taxon>Eukaryota</taxon>
        <taxon>Fungi</taxon>
        <taxon>Dikarya</taxon>
        <taxon>Ascomycota</taxon>
        <taxon>Pezizomycotina</taxon>
        <taxon>Sordariomycetes</taxon>
        <taxon>Xylariomycetidae</taxon>
        <taxon>Xylariales</taxon>
        <taxon>Xylariales incertae sedis</taxon>
        <taxon>Monosporascus</taxon>
    </lineage>
</organism>
<evidence type="ECO:0000313" key="1">
    <source>
        <dbReference type="EMBL" id="RYO88075.1"/>
    </source>
</evidence>
<evidence type="ECO:0000313" key="2">
    <source>
        <dbReference type="Proteomes" id="UP000294003"/>
    </source>
</evidence>
<proteinExistence type="predicted"/>